<evidence type="ECO:0000313" key="8">
    <source>
        <dbReference type="Proteomes" id="UP000000445"/>
    </source>
</evidence>
<dbReference type="InterPro" id="IPR005226">
    <property type="entry name" value="UPF0014_fam"/>
</dbReference>
<keyword evidence="4 6" id="KW-1133">Transmembrane helix</keyword>
<reference evidence="7 8" key="1">
    <citation type="journal article" date="2009" name="Biosci. Biotechnol. Biochem.">
        <title>WeGAS: a web-based microbial genome annotation system.</title>
        <authorList>
            <person name="Lee D."/>
            <person name="Seo H."/>
            <person name="Park C."/>
            <person name="Park K."/>
        </authorList>
    </citation>
    <scope>NUCLEOTIDE SEQUENCE [LARGE SCALE GENOMIC DNA]</scope>
    <source>
        <strain evidence="8">ATCC 49049 / DSM 4359 / NBRC 107923 / NS-E</strain>
    </source>
</reference>
<evidence type="ECO:0000256" key="3">
    <source>
        <dbReference type="ARBA" id="ARBA00022692"/>
    </source>
</evidence>
<feature type="transmembrane region" description="Helical" evidence="6">
    <location>
        <begin position="182"/>
        <end position="200"/>
    </location>
</feature>
<dbReference type="Proteomes" id="UP000000445">
    <property type="component" value="Chromosome"/>
</dbReference>
<dbReference type="AlphaFoldDB" id="B9K6T6"/>
<organism evidence="7 8">
    <name type="scientific">Thermotoga neapolitana (strain ATCC 49049 / DSM 4359 / NBRC 107923 / NS-E)</name>
    <dbReference type="NCBI Taxonomy" id="309803"/>
    <lineage>
        <taxon>Bacteria</taxon>
        <taxon>Thermotogati</taxon>
        <taxon>Thermotogota</taxon>
        <taxon>Thermotogae</taxon>
        <taxon>Thermotogales</taxon>
        <taxon>Thermotogaceae</taxon>
        <taxon>Thermotoga</taxon>
    </lineage>
</organism>
<dbReference type="STRING" id="309803.CTN_0493"/>
<dbReference type="eggNOG" id="COG0390">
    <property type="taxonomic scope" value="Bacteria"/>
</dbReference>
<evidence type="ECO:0000256" key="5">
    <source>
        <dbReference type="ARBA" id="ARBA00023136"/>
    </source>
</evidence>
<feature type="transmembrane region" description="Helical" evidence="6">
    <location>
        <begin position="56"/>
        <end position="74"/>
    </location>
</feature>
<dbReference type="KEGG" id="tna:CTN_0493"/>
<gene>
    <name evidence="7" type="ordered locus">CTN_0493</name>
</gene>
<evidence type="ECO:0008006" key="9">
    <source>
        <dbReference type="Google" id="ProtNLM"/>
    </source>
</evidence>
<dbReference type="GO" id="GO:0005886">
    <property type="term" value="C:plasma membrane"/>
    <property type="evidence" value="ECO:0007669"/>
    <property type="project" value="TreeGrafter"/>
</dbReference>
<evidence type="ECO:0000313" key="7">
    <source>
        <dbReference type="EMBL" id="ACM22669.1"/>
    </source>
</evidence>
<feature type="transmembrane region" description="Helical" evidence="6">
    <location>
        <begin position="89"/>
        <end position="111"/>
    </location>
</feature>
<sequence length="254" mass="28104">MQLLSAYVFVVILMLILKARKIPREKDVLMASLRMTIQLVLAGFILSYILENPTPFYTILAVIVMEAFAIYNVYRRAKLSLPKNVKMRLEFFIAISVSSGTLLSLFYFLYVVVRISPWFDPRYVVPLAGMIIGNSMTGVSLGVKSLSESILSQKPLVEAALMLGARPKDATKYFSDKAFDSAILPTINSMIGMGIVFLPGMMTGQILSGTSPITAIKYQIAIMLGILGGVTISVSVFLMLGYRAFFNKEDQLII</sequence>
<evidence type="ECO:0000256" key="6">
    <source>
        <dbReference type="SAM" id="Phobius"/>
    </source>
</evidence>
<evidence type="ECO:0000256" key="2">
    <source>
        <dbReference type="ARBA" id="ARBA00005268"/>
    </source>
</evidence>
<proteinExistence type="inferred from homology"/>
<feature type="transmembrane region" description="Helical" evidence="6">
    <location>
        <begin position="123"/>
        <end position="143"/>
    </location>
</feature>
<name>B9K6T6_THENN</name>
<comment type="similarity">
    <text evidence="2">Belongs to the UPF0014 family.</text>
</comment>
<feature type="transmembrane region" description="Helical" evidence="6">
    <location>
        <begin position="220"/>
        <end position="242"/>
    </location>
</feature>
<dbReference type="Pfam" id="PF03649">
    <property type="entry name" value="UPF0014"/>
    <property type="match status" value="1"/>
</dbReference>
<feature type="transmembrane region" description="Helical" evidence="6">
    <location>
        <begin position="29"/>
        <end position="50"/>
    </location>
</feature>
<evidence type="ECO:0000256" key="1">
    <source>
        <dbReference type="ARBA" id="ARBA00004141"/>
    </source>
</evidence>
<comment type="subcellular location">
    <subcellularLocation>
        <location evidence="1">Membrane</location>
        <topology evidence="1">Multi-pass membrane protein</topology>
    </subcellularLocation>
</comment>
<protein>
    <recommendedName>
        <fullName evidence="9">Iron export ABC transporter permease subunit FetB</fullName>
    </recommendedName>
</protein>
<dbReference type="EMBL" id="CP000916">
    <property type="protein sequence ID" value="ACM22669.1"/>
    <property type="molecule type" value="Genomic_DNA"/>
</dbReference>
<dbReference type="PANTHER" id="PTHR30028:SF0">
    <property type="entry name" value="PROTEIN ALUMINUM SENSITIVE 3"/>
    <property type="match status" value="1"/>
</dbReference>
<keyword evidence="5 6" id="KW-0472">Membrane</keyword>
<dbReference type="PANTHER" id="PTHR30028">
    <property type="entry name" value="UPF0014 INNER MEMBRANE PROTEIN YBBM-RELATED"/>
    <property type="match status" value="1"/>
</dbReference>
<accession>B9K6T6</accession>
<dbReference type="HOGENOM" id="CLU_076147_1_1_0"/>
<keyword evidence="3 6" id="KW-0812">Transmembrane</keyword>
<keyword evidence="8" id="KW-1185">Reference proteome</keyword>
<evidence type="ECO:0000256" key="4">
    <source>
        <dbReference type="ARBA" id="ARBA00022989"/>
    </source>
</evidence>